<evidence type="ECO:0000256" key="1">
    <source>
        <dbReference type="ARBA" id="ARBA00044755"/>
    </source>
</evidence>
<feature type="compositionally biased region" description="Low complexity" evidence="2">
    <location>
        <begin position="123"/>
        <end position="133"/>
    </location>
</feature>
<feature type="compositionally biased region" description="Acidic residues" evidence="2">
    <location>
        <begin position="149"/>
        <end position="159"/>
    </location>
</feature>
<gene>
    <name evidence="3" type="ORF">DFR31_1047</name>
</gene>
<organism evidence="3 4">
    <name type="scientific">Alkalispirillum mobile</name>
    <dbReference type="NCBI Taxonomy" id="85925"/>
    <lineage>
        <taxon>Bacteria</taxon>
        <taxon>Pseudomonadati</taxon>
        <taxon>Pseudomonadota</taxon>
        <taxon>Gammaproteobacteria</taxon>
        <taxon>Chromatiales</taxon>
        <taxon>Ectothiorhodospiraceae</taxon>
        <taxon>Alkalispirillum</taxon>
    </lineage>
</organism>
<comment type="similarity">
    <text evidence="1">Belongs to the bactofilin family.</text>
</comment>
<dbReference type="PANTHER" id="PTHR35024">
    <property type="entry name" value="HYPOTHETICAL CYTOSOLIC PROTEIN"/>
    <property type="match status" value="1"/>
</dbReference>
<dbReference type="InterPro" id="IPR007607">
    <property type="entry name" value="BacA/B"/>
</dbReference>
<keyword evidence="4" id="KW-1185">Reference proteome</keyword>
<evidence type="ECO:0000313" key="3">
    <source>
        <dbReference type="EMBL" id="RLK51131.1"/>
    </source>
</evidence>
<dbReference type="AlphaFoldDB" id="A0A498CFQ7"/>
<feature type="compositionally biased region" description="Acidic residues" evidence="2">
    <location>
        <begin position="169"/>
        <end position="194"/>
    </location>
</feature>
<dbReference type="OrthoDB" id="5612117at2"/>
<accession>A0A498CFQ7</accession>
<protein>
    <submittedName>
        <fullName evidence="3">Cytoskeletal protein CcmA (Bactofilin family)</fullName>
    </submittedName>
</protein>
<dbReference type="RefSeq" id="WP_121441564.1">
    <property type="nucleotide sequence ID" value="NZ_RCDA01000001.1"/>
</dbReference>
<dbReference type="EMBL" id="RCDA01000001">
    <property type="protein sequence ID" value="RLK51131.1"/>
    <property type="molecule type" value="Genomic_DNA"/>
</dbReference>
<comment type="caution">
    <text evidence="3">The sequence shown here is derived from an EMBL/GenBank/DDBJ whole genome shotgun (WGS) entry which is preliminary data.</text>
</comment>
<name>A0A498CFQ7_9GAMM</name>
<dbReference type="Proteomes" id="UP000275461">
    <property type="component" value="Unassembled WGS sequence"/>
</dbReference>
<sequence length="234" mass="24602">MGLLGKGNKTQSKPSGTTVIAAGTEFSGELTCESALHLDGTVRGTIRAQGDVSIGESGRLEGGIQAERLVVSGHLEGDVDCHSLEIVTNGKVFGEVYSDAFVIEPGGLFRGQSHSRDEERLALPDQQAQALAAGSVQDQPAVNEPTATTDDEVDAEEAPEPAPAKAEADDATTEEEPLPEASQPEDDTPAEEVETDRPPAAARDNMAEAPGRSASKDNQVTPQPAPHQTVWDRR</sequence>
<evidence type="ECO:0000313" key="4">
    <source>
        <dbReference type="Proteomes" id="UP000275461"/>
    </source>
</evidence>
<reference evidence="3 4" key="1">
    <citation type="submission" date="2018-10" db="EMBL/GenBank/DDBJ databases">
        <title>Genomic Encyclopedia of Type Strains, Phase IV (KMG-IV): sequencing the most valuable type-strain genomes for metagenomic binning, comparative biology and taxonomic classification.</title>
        <authorList>
            <person name="Goeker M."/>
        </authorList>
    </citation>
    <scope>NUCLEOTIDE SEQUENCE [LARGE SCALE GENOMIC DNA]</scope>
    <source>
        <strain evidence="3 4">DSM 12769</strain>
    </source>
</reference>
<evidence type="ECO:0000256" key="2">
    <source>
        <dbReference type="SAM" id="MobiDB-lite"/>
    </source>
</evidence>
<feature type="region of interest" description="Disordered" evidence="2">
    <location>
        <begin position="112"/>
        <end position="234"/>
    </location>
</feature>
<dbReference type="PANTHER" id="PTHR35024:SF4">
    <property type="entry name" value="POLYMER-FORMING CYTOSKELETAL PROTEIN"/>
    <property type="match status" value="1"/>
</dbReference>
<proteinExistence type="inferred from homology"/>
<dbReference type="Pfam" id="PF04519">
    <property type="entry name" value="Bactofilin"/>
    <property type="match status" value="1"/>
</dbReference>